<dbReference type="InterPro" id="IPR033985">
    <property type="entry name" value="SusD-like_N"/>
</dbReference>
<proteinExistence type="inferred from homology"/>
<evidence type="ECO:0000256" key="5">
    <source>
        <dbReference type="ARBA" id="ARBA00023237"/>
    </source>
</evidence>
<dbReference type="Pfam" id="PF14322">
    <property type="entry name" value="SusD-like_3"/>
    <property type="match status" value="1"/>
</dbReference>
<dbReference type="AlphaFoldDB" id="A0A5Q0QGW5"/>
<evidence type="ECO:0000256" key="2">
    <source>
        <dbReference type="ARBA" id="ARBA00006275"/>
    </source>
</evidence>
<feature type="domain" description="SusD-like N-terminal" evidence="7">
    <location>
        <begin position="27"/>
        <end position="217"/>
    </location>
</feature>
<dbReference type="PROSITE" id="PS51257">
    <property type="entry name" value="PROKAR_LIPOPROTEIN"/>
    <property type="match status" value="1"/>
</dbReference>
<evidence type="ECO:0000313" key="8">
    <source>
        <dbReference type="EMBL" id="QGA26560.1"/>
    </source>
</evidence>
<keyword evidence="5" id="KW-0998">Cell outer membrane</keyword>
<organism evidence="8 9">
    <name type="scientific">Sphingobacterium zhuxiongii</name>
    <dbReference type="NCBI Taxonomy" id="2662364"/>
    <lineage>
        <taxon>Bacteria</taxon>
        <taxon>Pseudomonadati</taxon>
        <taxon>Bacteroidota</taxon>
        <taxon>Sphingobacteriia</taxon>
        <taxon>Sphingobacteriales</taxon>
        <taxon>Sphingobacteriaceae</taxon>
        <taxon>Sphingobacterium</taxon>
    </lineage>
</organism>
<accession>A0A5Q0QGW5</accession>
<keyword evidence="9" id="KW-1185">Reference proteome</keyword>
<evidence type="ECO:0000256" key="4">
    <source>
        <dbReference type="ARBA" id="ARBA00023136"/>
    </source>
</evidence>
<dbReference type="RefSeq" id="WP_153511409.1">
    <property type="nucleotide sequence ID" value="NZ_CP045652.1"/>
</dbReference>
<dbReference type="InterPro" id="IPR012944">
    <property type="entry name" value="SusD_RagB_dom"/>
</dbReference>
<dbReference type="Proteomes" id="UP000326921">
    <property type="component" value="Chromosome"/>
</dbReference>
<dbReference type="EMBL" id="CP045652">
    <property type="protein sequence ID" value="QGA26560.1"/>
    <property type="molecule type" value="Genomic_DNA"/>
</dbReference>
<sequence length="579" mass="65120">MKAFKYIGSKIAISLLILSASSCSDLLEEEPKGMINETFLATESGLKNLVISQYFQCRNIVEDLRFTGEYPSDITTYSVNSVDAIEIGSGNTSNMPTLGAFSLFWRHLYAGINNMNFGLEALETLSFNGSESIKGELSFFRAWYNLLIVESWGAGAHYAEKSTNTILTDGNQQPVEVFYKRILSDINTAIATLPLTSPERGRVTKPAAEAMKTKILLALAGYNQSTITAAGYDSKDKLYTEVKQLADNVITKYQYSLLPKFEDIFSVYQEGNAETIWAVQFSAEDKYNTSDMTTGGHGLHRYWVGNYNRSARTGQIVPRTYGHSIFYGREYRHAMMTRYFLKLFNQAEDSRTEGTIQTVWRALWSESLQKESDVGLPVKNGQATDTLLFKPLYDVDETMAQAFAKRGIAVDGLNHIYDADGTPKPAARSWYHTMTKHLDPSRKVPKEEASHKDVIMLRLGEIYLNAAEAAFNLNDKTAAADYIDRLRVRARKTPGALAVKSADISLDFLLDERARELGGELYRWFDLKRTHKLVERSKAYNPDAKGVLAIHELRPVPQSELDKVTNRNDFVQNPGYPTK</sequence>
<protein>
    <submittedName>
        <fullName evidence="8">RagB/SusD family nutrient uptake outer membrane protein</fullName>
    </submittedName>
</protein>
<evidence type="ECO:0000313" key="9">
    <source>
        <dbReference type="Proteomes" id="UP000326921"/>
    </source>
</evidence>
<feature type="domain" description="RagB/SusD" evidence="6">
    <location>
        <begin position="274"/>
        <end position="576"/>
    </location>
</feature>
<reference evidence="8 9" key="1">
    <citation type="submission" date="2019-10" db="EMBL/GenBank/DDBJ databases">
        <authorList>
            <person name="Dong K."/>
        </authorList>
    </citation>
    <scope>NUCLEOTIDE SEQUENCE [LARGE SCALE GENOMIC DNA]</scope>
    <source>
        <strain evidence="9">dk4302</strain>
    </source>
</reference>
<evidence type="ECO:0000259" key="7">
    <source>
        <dbReference type="Pfam" id="PF14322"/>
    </source>
</evidence>
<evidence type="ECO:0000256" key="3">
    <source>
        <dbReference type="ARBA" id="ARBA00022729"/>
    </source>
</evidence>
<evidence type="ECO:0000259" key="6">
    <source>
        <dbReference type="Pfam" id="PF07980"/>
    </source>
</evidence>
<dbReference type="KEGG" id="sphe:GFH32_09575"/>
<comment type="similarity">
    <text evidence="2">Belongs to the SusD family.</text>
</comment>
<evidence type="ECO:0000256" key="1">
    <source>
        <dbReference type="ARBA" id="ARBA00004442"/>
    </source>
</evidence>
<dbReference type="Gene3D" id="1.25.40.390">
    <property type="match status" value="1"/>
</dbReference>
<dbReference type="Pfam" id="PF07980">
    <property type="entry name" value="SusD_RagB"/>
    <property type="match status" value="1"/>
</dbReference>
<gene>
    <name evidence="8" type="ORF">GFH32_09575</name>
</gene>
<comment type="subcellular location">
    <subcellularLocation>
        <location evidence="1">Cell outer membrane</location>
    </subcellularLocation>
</comment>
<keyword evidence="3" id="KW-0732">Signal</keyword>
<dbReference type="GO" id="GO:0009279">
    <property type="term" value="C:cell outer membrane"/>
    <property type="evidence" value="ECO:0007669"/>
    <property type="project" value="UniProtKB-SubCell"/>
</dbReference>
<dbReference type="InterPro" id="IPR011990">
    <property type="entry name" value="TPR-like_helical_dom_sf"/>
</dbReference>
<dbReference type="SUPFAM" id="SSF48452">
    <property type="entry name" value="TPR-like"/>
    <property type="match status" value="1"/>
</dbReference>
<keyword evidence="4" id="KW-0472">Membrane</keyword>
<name>A0A5Q0QGW5_9SPHI</name>